<reference evidence="2" key="1">
    <citation type="submission" date="2016-06" db="EMBL/GenBank/DDBJ databases">
        <authorList>
            <person name="Varghese N."/>
            <person name="Submissions Spin"/>
        </authorList>
    </citation>
    <scope>NUCLEOTIDE SEQUENCE [LARGE SCALE GENOMIC DNA]</scope>
    <source>
        <strain evidence="2">DSM 44830</strain>
    </source>
</reference>
<evidence type="ECO:0000313" key="2">
    <source>
        <dbReference type="Proteomes" id="UP000199504"/>
    </source>
</evidence>
<dbReference type="STRING" id="262898.GA0070564_10648"/>
<organism evidence="1 2">
    <name type="scientific">Micromonospora mirobrigensis</name>
    <dbReference type="NCBI Taxonomy" id="262898"/>
    <lineage>
        <taxon>Bacteria</taxon>
        <taxon>Bacillati</taxon>
        <taxon>Actinomycetota</taxon>
        <taxon>Actinomycetes</taxon>
        <taxon>Micromonosporales</taxon>
        <taxon>Micromonosporaceae</taxon>
        <taxon>Micromonospora</taxon>
    </lineage>
</organism>
<dbReference type="Proteomes" id="UP000199504">
    <property type="component" value="Unassembled WGS sequence"/>
</dbReference>
<accession>A0A1C4ZLJ9</accession>
<dbReference type="AlphaFoldDB" id="A0A1C4ZLJ9"/>
<protein>
    <submittedName>
        <fullName evidence="1">Uncharacterized protein</fullName>
    </submittedName>
</protein>
<evidence type="ECO:0000313" key="1">
    <source>
        <dbReference type="EMBL" id="SCF33987.1"/>
    </source>
</evidence>
<keyword evidence="2" id="KW-1185">Reference proteome</keyword>
<gene>
    <name evidence="1" type="ORF">GA0070564_10648</name>
</gene>
<dbReference type="EMBL" id="FMCX01000006">
    <property type="protein sequence ID" value="SCF33987.1"/>
    <property type="molecule type" value="Genomic_DNA"/>
</dbReference>
<name>A0A1C4ZLJ9_9ACTN</name>
<dbReference type="OrthoDB" id="3296291at2"/>
<sequence>MTGRQRDGHTDWCAGGHRCGLGEHRSEEIVIDLPGHGRAVLVRVRTAAGREHAEVRVRVALAAAELPARRQLVGLLGDLRQAVTRAAIAARPRPRRAA</sequence>
<proteinExistence type="predicted"/>
<dbReference type="RefSeq" id="WP_091610506.1">
    <property type="nucleotide sequence ID" value="NZ_FMCX01000006.1"/>
</dbReference>